<evidence type="ECO:0000256" key="1">
    <source>
        <dbReference type="ARBA" id="ARBA00004211"/>
    </source>
</evidence>
<evidence type="ECO:0000256" key="6">
    <source>
        <dbReference type="ARBA" id="ARBA00022989"/>
    </source>
</evidence>
<keyword evidence="6 10" id="KW-1133">Transmembrane helix</keyword>
<keyword evidence="4 10" id="KW-0812">Transmembrane</keyword>
<dbReference type="Pfam" id="PF12352">
    <property type="entry name" value="V-SNARE_C"/>
    <property type="match status" value="1"/>
</dbReference>
<gene>
    <name evidence="12" type="primary">Vti1b</name>
    <name evidence="12" type="ORF">FJT64_015749</name>
</gene>
<dbReference type="GO" id="GO:0006896">
    <property type="term" value="P:Golgi to vacuole transport"/>
    <property type="evidence" value="ECO:0007669"/>
    <property type="project" value="TreeGrafter"/>
</dbReference>
<comment type="subcellular location">
    <subcellularLocation>
        <location evidence="1">Membrane</location>
        <topology evidence="1">Single-pass type IV membrane protein</topology>
    </subcellularLocation>
</comment>
<keyword evidence="7 9" id="KW-0175">Coiled coil</keyword>
<proteinExistence type="inferred from homology"/>
<dbReference type="InterPro" id="IPR000727">
    <property type="entry name" value="T_SNARE_dom"/>
</dbReference>
<dbReference type="GO" id="GO:0048280">
    <property type="term" value="P:vesicle fusion with Golgi apparatus"/>
    <property type="evidence" value="ECO:0007669"/>
    <property type="project" value="TreeGrafter"/>
</dbReference>
<dbReference type="GO" id="GO:1903076">
    <property type="term" value="P:regulation of protein localization to plasma membrane"/>
    <property type="evidence" value="ECO:0007669"/>
    <property type="project" value="TreeGrafter"/>
</dbReference>
<evidence type="ECO:0000256" key="10">
    <source>
        <dbReference type="SAM" id="Phobius"/>
    </source>
</evidence>
<dbReference type="EMBL" id="VIIS01000073">
    <property type="protein sequence ID" value="KAF0313765.1"/>
    <property type="molecule type" value="Genomic_DNA"/>
</dbReference>
<dbReference type="GO" id="GO:0006891">
    <property type="term" value="P:intra-Golgi vesicle-mediated transport"/>
    <property type="evidence" value="ECO:0007669"/>
    <property type="project" value="TreeGrafter"/>
</dbReference>
<accession>A0A6A4X3C3</accession>
<evidence type="ECO:0000256" key="2">
    <source>
        <dbReference type="ARBA" id="ARBA00006108"/>
    </source>
</evidence>
<evidence type="ECO:0000256" key="4">
    <source>
        <dbReference type="ARBA" id="ARBA00022692"/>
    </source>
</evidence>
<evidence type="ECO:0000256" key="9">
    <source>
        <dbReference type="SAM" id="Coils"/>
    </source>
</evidence>
<dbReference type="OrthoDB" id="430637at2759"/>
<name>A0A6A4X3C3_AMPAM</name>
<dbReference type="GO" id="GO:0031902">
    <property type="term" value="C:late endosome membrane"/>
    <property type="evidence" value="ECO:0007669"/>
    <property type="project" value="TreeGrafter"/>
</dbReference>
<organism evidence="12 13">
    <name type="scientific">Amphibalanus amphitrite</name>
    <name type="common">Striped barnacle</name>
    <name type="synonym">Balanus amphitrite</name>
    <dbReference type="NCBI Taxonomy" id="1232801"/>
    <lineage>
        <taxon>Eukaryota</taxon>
        <taxon>Metazoa</taxon>
        <taxon>Ecdysozoa</taxon>
        <taxon>Arthropoda</taxon>
        <taxon>Crustacea</taxon>
        <taxon>Multicrustacea</taxon>
        <taxon>Cirripedia</taxon>
        <taxon>Thoracica</taxon>
        <taxon>Thoracicalcarea</taxon>
        <taxon>Balanomorpha</taxon>
        <taxon>Balanoidea</taxon>
        <taxon>Balanidae</taxon>
        <taxon>Amphibalaninae</taxon>
        <taxon>Amphibalanus</taxon>
    </lineage>
</organism>
<dbReference type="FunFam" id="1.20.5.110:FF:000002">
    <property type="entry name" value="Vesicle transport through interaction with t-SNAREsB"/>
    <property type="match status" value="1"/>
</dbReference>
<keyword evidence="3" id="KW-0813">Transport</keyword>
<feature type="transmembrane region" description="Helical" evidence="10">
    <location>
        <begin position="156"/>
        <end position="175"/>
    </location>
</feature>
<dbReference type="AlphaFoldDB" id="A0A6A4X3C3"/>
<dbReference type="GO" id="GO:0005794">
    <property type="term" value="C:Golgi apparatus"/>
    <property type="evidence" value="ECO:0007669"/>
    <property type="project" value="TreeGrafter"/>
</dbReference>
<dbReference type="SMART" id="SM00397">
    <property type="entry name" value="t_SNARE"/>
    <property type="match status" value="1"/>
</dbReference>
<evidence type="ECO:0000256" key="8">
    <source>
        <dbReference type="ARBA" id="ARBA00023136"/>
    </source>
</evidence>
<dbReference type="Gene3D" id="1.20.58.400">
    <property type="entry name" value="t-snare proteins"/>
    <property type="match status" value="1"/>
</dbReference>
<keyword evidence="13" id="KW-1185">Reference proteome</keyword>
<evidence type="ECO:0000256" key="5">
    <source>
        <dbReference type="ARBA" id="ARBA00022927"/>
    </source>
</evidence>
<evidence type="ECO:0000313" key="13">
    <source>
        <dbReference type="Proteomes" id="UP000440578"/>
    </source>
</evidence>
<dbReference type="GO" id="GO:0005484">
    <property type="term" value="F:SNAP receptor activity"/>
    <property type="evidence" value="ECO:0007669"/>
    <property type="project" value="TreeGrafter"/>
</dbReference>
<dbReference type="InterPro" id="IPR007705">
    <property type="entry name" value="Vesicle_trsprt_v-SNARE_N"/>
</dbReference>
<dbReference type="GO" id="GO:0012507">
    <property type="term" value="C:ER to Golgi transport vesicle membrane"/>
    <property type="evidence" value="ECO:0007669"/>
    <property type="project" value="TreeGrafter"/>
</dbReference>
<sequence length="180" mass="20266">MSSLRFETLEDEVRSVLESRVPPTPQQAATVASLLADMETELQMAPPSYRLQMVERVREYRRRLRTAAAASPAGDETRRTVERGLQTLQRTSDSIARSQQVSAETDAVGAEVISELGTQRESLQRTRDRLEDTDAELSRSQRLLRTMYVRVLTNRVLLAAIIAVELALLGAAVYLKFFKK</sequence>
<dbReference type="PANTHER" id="PTHR21230">
    <property type="entry name" value="VESICLE TRANSPORT V-SNARE PROTEIN VTI1-RELATED"/>
    <property type="match status" value="1"/>
</dbReference>
<dbReference type="GO" id="GO:0006886">
    <property type="term" value="P:intracellular protein transport"/>
    <property type="evidence" value="ECO:0007669"/>
    <property type="project" value="InterPro"/>
</dbReference>
<dbReference type="GO" id="GO:0005829">
    <property type="term" value="C:cytosol"/>
    <property type="evidence" value="ECO:0007669"/>
    <property type="project" value="GOC"/>
</dbReference>
<comment type="similarity">
    <text evidence="2">Belongs to the VTI1 family.</text>
</comment>
<evidence type="ECO:0000256" key="3">
    <source>
        <dbReference type="ARBA" id="ARBA00022448"/>
    </source>
</evidence>
<reference evidence="12 13" key="1">
    <citation type="submission" date="2019-07" db="EMBL/GenBank/DDBJ databases">
        <title>Draft genome assembly of a fouling barnacle, Amphibalanus amphitrite (Darwin, 1854): The first reference genome for Thecostraca.</title>
        <authorList>
            <person name="Kim W."/>
        </authorList>
    </citation>
    <scope>NUCLEOTIDE SEQUENCE [LARGE SCALE GENOMIC DNA]</scope>
    <source>
        <strain evidence="12">SNU_AA5</strain>
        <tissue evidence="12">Soma without cirri and trophi</tissue>
    </source>
</reference>
<evidence type="ECO:0000256" key="7">
    <source>
        <dbReference type="ARBA" id="ARBA00023054"/>
    </source>
</evidence>
<dbReference type="GO" id="GO:0005789">
    <property type="term" value="C:endoplasmic reticulum membrane"/>
    <property type="evidence" value="ECO:0007669"/>
    <property type="project" value="TreeGrafter"/>
</dbReference>
<dbReference type="PANTHER" id="PTHR21230:SF89">
    <property type="entry name" value="VESICLE TRANSPORT THROUGH INTERACTION WITH T-SNARES HOMOLOG 1B"/>
    <property type="match status" value="1"/>
</dbReference>
<keyword evidence="8 10" id="KW-0472">Membrane</keyword>
<dbReference type="GO" id="GO:0016236">
    <property type="term" value="P:macroautophagy"/>
    <property type="evidence" value="ECO:0007669"/>
    <property type="project" value="TreeGrafter"/>
</dbReference>
<evidence type="ECO:0000259" key="11">
    <source>
        <dbReference type="SMART" id="SM00397"/>
    </source>
</evidence>
<protein>
    <submittedName>
        <fullName evidence="12">Vesicle transport through interaction with t-SNAREs 1B</fullName>
    </submittedName>
</protein>
<dbReference type="Proteomes" id="UP000440578">
    <property type="component" value="Unassembled WGS sequence"/>
</dbReference>
<dbReference type="GO" id="GO:0031201">
    <property type="term" value="C:SNARE complex"/>
    <property type="evidence" value="ECO:0007669"/>
    <property type="project" value="TreeGrafter"/>
</dbReference>
<dbReference type="GO" id="GO:0042147">
    <property type="term" value="P:retrograde transport, endosome to Golgi"/>
    <property type="evidence" value="ECO:0007669"/>
    <property type="project" value="TreeGrafter"/>
</dbReference>
<dbReference type="Pfam" id="PF05008">
    <property type="entry name" value="V-SNARE"/>
    <property type="match status" value="1"/>
</dbReference>
<dbReference type="InterPro" id="IPR038407">
    <property type="entry name" value="v-SNARE_N_sf"/>
</dbReference>
<keyword evidence="5" id="KW-0653">Protein transport</keyword>
<dbReference type="SUPFAM" id="SSF58038">
    <property type="entry name" value="SNARE fusion complex"/>
    <property type="match status" value="1"/>
</dbReference>
<comment type="caution">
    <text evidence="12">The sequence shown here is derived from an EMBL/GenBank/DDBJ whole genome shotgun (WGS) entry which is preliminary data.</text>
</comment>
<dbReference type="CDD" id="cd15890">
    <property type="entry name" value="SNARE_Vti1b"/>
    <property type="match status" value="1"/>
</dbReference>
<feature type="domain" description="T-SNARE coiled-coil homology" evidence="11">
    <location>
        <begin position="80"/>
        <end position="147"/>
    </location>
</feature>
<dbReference type="Gene3D" id="1.20.5.110">
    <property type="match status" value="1"/>
</dbReference>
<dbReference type="GO" id="GO:0000149">
    <property type="term" value="F:SNARE binding"/>
    <property type="evidence" value="ECO:0007669"/>
    <property type="project" value="TreeGrafter"/>
</dbReference>
<evidence type="ECO:0000313" key="12">
    <source>
        <dbReference type="EMBL" id="KAF0313765.1"/>
    </source>
</evidence>
<feature type="coiled-coil region" evidence="9">
    <location>
        <begin position="113"/>
        <end position="143"/>
    </location>
</feature>